<reference evidence="1 2" key="1">
    <citation type="submission" date="2019-10" db="EMBL/GenBank/DDBJ databases">
        <title>Nocardia macrotermitis sp. nov. and Nocardia aurantia sp. nov., isolated from the gut of fungus growing-termite Macrotermes natalensis.</title>
        <authorList>
            <person name="Benndorf R."/>
            <person name="Schwitalla J."/>
            <person name="Martin K."/>
            <person name="De Beer W."/>
            <person name="Kaster A.-K."/>
            <person name="Vollmers J."/>
            <person name="Poulsen M."/>
            <person name="Beemelmanns C."/>
        </authorList>
    </citation>
    <scope>NUCLEOTIDE SEQUENCE [LARGE SCALE GENOMIC DNA]</scope>
    <source>
        <strain evidence="1 2">RB56</strain>
    </source>
</reference>
<dbReference type="EMBL" id="WEGI01000003">
    <property type="protein sequence ID" value="MQY26103.1"/>
    <property type="molecule type" value="Genomic_DNA"/>
</dbReference>
<organism evidence="1 2">
    <name type="scientific">Nocardia aurantia</name>
    <dbReference type="NCBI Taxonomy" id="2585199"/>
    <lineage>
        <taxon>Bacteria</taxon>
        <taxon>Bacillati</taxon>
        <taxon>Actinomycetota</taxon>
        <taxon>Actinomycetes</taxon>
        <taxon>Mycobacteriales</taxon>
        <taxon>Nocardiaceae</taxon>
        <taxon>Nocardia</taxon>
    </lineage>
</organism>
<name>A0A7K0DJX2_9NOCA</name>
<comment type="caution">
    <text evidence="1">The sequence shown here is derived from an EMBL/GenBank/DDBJ whole genome shotgun (WGS) entry which is preliminary data.</text>
</comment>
<keyword evidence="2" id="KW-1185">Reference proteome</keyword>
<evidence type="ECO:0008006" key="3">
    <source>
        <dbReference type="Google" id="ProtNLM"/>
    </source>
</evidence>
<dbReference type="Proteomes" id="UP000431401">
    <property type="component" value="Unassembled WGS sequence"/>
</dbReference>
<gene>
    <name evidence="1" type="ORF">NRB56_16630</name>
</gene>
<dbReference type="Gene3D" id="3.40.50.300">
    <property type="entry name" value="P-loop containing nucleotide triphosphate hydrolases"/>
    <property type="match status" value="1"/>
</dbReference>
<dbReference type="InterPro" id="IPR027417">
    <property type="entry name" value="P-loop_NTPase"/>
</dbReference>
<proteinExistence type="predicted"/>
<accession>A0A7K0DJX2</accession>
<evidence type="ECO:0000313" key="1">
    <source>
        <dbReference type="EMBL" id="MQY26103.1"/>
    </source>
</evidence>
<dbReference type="AlphaFoldDB" id="A0A7K0DJX2"/>
<dbReference type="SUPFAM" id="SSF52540">
    <property type="entry name" value="P-loop containing nucleoside triphosphate hydrolases"/>
    <property type="match status" value="1"/>
</dbReference>
<protein>
    <recommendedName>
        <fullName evidence="3">Adenylate kinase</fullName>
    </recommendedName>
</protein>
<sequence length="150" mass="16471">MVHTILMDNFPGSRGQVDQLLAIMLAAAPGCRIEPIEAITDAKTLKQRARTRKVCHRCERDPIHDPRLPALAQEDDPWACVRCGGLLHPRRGDSPRLFKARLQRYHETAAGIRDGFTSAGVPVTQLDTTNTIEGAANLLAPLLISRSSTL</sequence>
<evidence type="ECO:0000313" key="2">
    <source>
        <dbReference type="Proteomes" id="UP000431401"/>
    </source>
</evidence>